<evidence type="ECO:0000313" key="7">
    <source>
        <dbReference type="Proteomes" id="UP000256964"/>
    </source>
</evidence>
<dbReference type="InterPro" id="IPR007219">
    <property type="entry name" value="XnlR_reg_dom"/>
</dbReference>
<dbReference type="OrthoDB" id="4456959at2759"/>
<dbReference type="Proteomes" id="UP000256964">
    <property type="component" value="Unassembled WGS sequence"/>
</dbReference>
<dbReference type="GO" id="GO:0000981">
    <property type="term" value="F:DNA-binding transcription factor activity, RNA polymerase II-specific"/>
    <property type="evidence" value="ECO:0007669"/>
    <property type="project" value="InterPro"/>
</dbReference>
<accession>A0A371CZK3</accession>
<sequence>MSPPAEGTSSIAAPEQPKRKKNQRACDFCRRKKSDAAEMPQHRCSKCVGQGIECTYEPINVLQTFGIADLRTVTPTSNRCMMLNLTLYSYVQSLEDRLQNMEKVVGQLHPNIQNPKHVDGVLEASHLPITTDPVLPNYARHSSSSNPSAYAISPPPPDSPVVDSDELEPSDNEEEAVRNIVENMPRIPVLTQYMQGRKYQGKSSSLLFLQTVIDTGIERSRSAEPFMPRESGMAPPNRAETRLTAATTPQTTPYRDFPPQDLMEKLVDAFFTHYNLFVPVLHRPTLEQGIKDELHLRNRGFGALVLLVCAIGSRVVDDPRITVDDGRVAGWKWFEQVETARWSYLEKPRLEDLQTCALISMYLWGTDAPQGIWTVIGLGLRMAQDMGAHRKKMYNTMPTVEDELMKRAFWALIIFDSICSFGLGRPCAIHDEDFDVELLLEVDDEYWISSDSRQAFKQPEGKPSYVTFANSLIRLLKILAFASRTIYSINKSKVILGMVGPEWEQKIVAELDSAINKWVDTVPPHLQWDPKREDHVFMNQSATLYAHYYLLQICIHRPFIPSPRKPSRLTFPSLAICTNAARSCAHVLDVQMKKTDTPFLIKLLNRMPLFTACLVLMLNMWGGRRSGLSNQSTMVDVQNCMNMLKQFEQHTHYARRLWYEWIPAVSLYYNLTDDLLRDVLNGLISIGGFAKDTSQPGGLPSSMSPIPLADPAQAEGSMSSPFYDSVARAEAPQTQAGYADRDMFTNHSFSLPIHTNELGRVPFHHGFSPFLAPQQQSPQPLDIGGLPAGPGMLPRAGPLQNAPMDTDGFDVDSPVFSMGATDLQELLASLSAPSLPSAQQPQHPGQPQQANDAPYSASTSDDVDVTMISAENTAFADSMMEMWSTAPTSFEWDDWGSYLANMTGVDPDNPFDPLTTES</sequence>
<dbReference type="InterPro" id="IPR050987">
    <property type="entry name" value="AtrR-like"/>
</dbReference>
<protein>
    <recommendedName>
        <fullName evidence="8">Zn(2)-C6 fungal-type domain-containing protein</fullName>
    </recommendedName>
</protein>
<dbReference type="EMBL" id="KZ857435">
    <property type="protein sequence ID" value="RDX45679.1"/>
    <property type="molecule type" value="Genomic_DNA"/>
</dbReference>
<dbReference type="AlphaFoldDB" id="A0A371CZK3"/>
<dbReference type="GO" id="GO:0003677">
    <property type="term" value="F:DNA binding"/>
    <property type="evidence" value="ECO:0007669"/>
    <property type="project" value="InterPro"/>
</dbReference>
<dbReference type="SMART" id="SM00906">
    <property type="entry name" value="Fungal_trans"/>
    <property type="match status" value="1"/>
</dbReference>
<dbReference type="Pfam" id="PF04082">
    <property type="entry name" value="Fungal_trans"/>
    <property type="match status" value="1"/>
</dbReference>
<keyword evidence="7" id="KW-1185">Reference proteome</keyword>
<feature type="region of interest" description="Disordered" evidence="3">
    <location>
        <begin position="695"/>
        <end position="719"/>
    </location>
</feature>
<dbReference type="CDD" id="cd12148">
    <property type="entry name" value="fungal_TF_MHR"/>
    <property type="match status" value="1"/>
</dbReference>
<dbReference type="CDD" id="cd00067">
    <property type="entry name" value="GAL4"/>
    <property type="match status" value="1"/>
</dbReference>
<keyword evidence="2" id="KW-0539">Nucleus</keyword>
<evidence type="ECO:0000256" key="1">
    <source>
        <dbReference type="ARBA" id="ARBA00022723"/>
    </source>
</evidence>
<feature type="region of interest" description="Disordered" evidence="3">
    <location>
        <begin position="133"/>
        <end position="180"/>
    </location>
</feature>
<evidence type="ECO:0000259" key="4">
    <source>
        <dbReference type="SMART" id="SM00066"/>
    </source>
</evidence>
<keyword evidence="1" id="KW-0479">Metal-binding</keyword>
<dbReference type="Gene3D" id="4.10.240.10">
    <property type="entry name" value="Zn(2)-C6 fungal-type DNA-binding domain"/>
    <property type="match status" value="1"/>
</dbReference>
<dbReference type="SMART" id="SM00066">
    <property type="entry name" value="GAL4"/>
    <property type="match status" value="1"/>
</dbReference>
<reference evidence="6 7" key="1">
    <citation type="journal article" date="2018" name="Biotechnol. Biofuels">
        <title>Integrative visual omics of the white-rot fungus Polyporus brumalis exposes the biotechnological potential of its oxidative enzymes for delignifying raw plant biomass.</title>
        <authorList>
            <person name="Miyauchi S."/>
            <person name="Rancon A."/>
            <person name="Drula E."/>
            <person name="Hage H."/>
            <person name="Chaduli D."/>
            <person name="Favel A."/>
            <person name="Grisel S."/>
            <person name="Henrissat B."/>
            <person name="Herpoel-Gimbert I."/>
            <person name="Ruiz-Duenas F.J."/>
            <person name="Chevret D."/>
            <person name="Hainaut M."/>
            <person name="Lin J."/>
            <person name="Wang M."/>
            <person name="Pangilinan J."/>
            <person name="Lipzen A."/>
            <person name="Lesage-Meessen L."/>
            <person name="Navarro D."/>
            <person name="Riley R."/>
            <person name="Grigoriev I.V."/>
            <person name="Zhou S."/>
            <person name="Raouche S."/>
            <person name="Rosso M.N."/>
        </authorList>
    </citation>
    <scope>NUCLEOTIDE SEQUENCE [LARGE SCALE GENOMIC DNA]</scope>
    <source>
        <strain evidence="6 7">BRFM 1820</strain>
    </source>
</reference>
<feature type="domain" description="Xylanolytic transcriptional activator regulatory" evidence="5">
    <location>
        <begin position="372"/>
        <end position="445"/>
    </location>
</feature>
<evidence type="ECO:0000313" key="6">
    <source>
        <dbReference type="EMBL" id="RDX45679.1"/>
    </source>
</evidence>
<organism evidence="6 7">
    <name type="scientific">Lentinus brumalis</name>
    <dbReference type="NCBI Taxonomy" id="2498619"/>
    <lineage>
        <taxon>Eukaryota</taxon>
        <taxon>Fungi</taxon>
        <taxon>Dikarya</taxon>
        <taxon>Basidiomycota</taxon>
        <taxon>Agaricomycotina</taxon>
        <taxon>Agaricomycetes</taxon>
        <taxon>Polyporales</taxon>
        <taxon>Polyporaceae</taxon>
        <taxon>Lentinus</taxon>
    </lineage>
</organism>
<feature type="domain" description="Zn(2)-C6 fungal-type" evidence="4">
    <location>
        <begin position="20"/>
        <end position="65"/>
    </location>
</feature>
<feature type="compositionally biased region" description="Low complexity" evidence="3">
    <location>
        <begin position="834"/>
        <end position="849"/>
    </location>
</feature>
<proteinExistence type="predicted"/>
<dbReference type="InterPro" id="IPR036864">
    <property type="entry name" value="Zn2-C6_fun-type_DNA-bd_sf"/>
</dbReference>
<dbReference type="SUPFAM" id="SSF57701">
    <property type="entry name" value="Zn2/Cys6 DNA-binding domain"/>
    <property type="match status" value="1"/>
</dbReference>
<dbReference type="STRING" id="139420.A0A371CZK3"/>
<evidence type="ECO:0008006" key="8">
    <source>
        <dbReference type="Google" id="ProtNLM"/>
    </source>
</evidence>
<dbReference type="PANTHER" id="PTHR46910:SF38">
    <property type="entry name" value="ZN(2)-C6 FUNGAL-TYPE DOMAIN-CONTAINING PROTEIN"/>
    <property type="match status" value="1"/>
</dbReference>
<gene>
    <name evidence="6" type="ORF">OH76DRAFT_1357407</name>
</gene>
<name>A0A371CZK3_9APHY</name>
<evidence type="ECO:0000256" key="2">
    <source>
        <dbReference type="ARBA" id="ARBA00023242"/>
    </source>
</evidence>
<dbReference type="PANTHER" id="PTHR46910">
    <property type="entry name" value="TRANSCRIPTION FACTOR PDR1"/>
    <property type="match status" value="1"/>
</dbReference>
<dbReference type="InterPro" id="IPR001138">
    <property type="entry name" value="Zn2Cys6_DnaBD"/>
</dbReference>
<feature type="compositionally biased region" description="Acidic residues" evidence="3">
    <location>
        <begin position="163"/>
        <end position="174"/>
    </location>
</feature>
<evidence type="ECO:0000259" key="5">
    <source>
        <dbReference type="SMART" id="SM00906"/>
    </source>
</evidence>
<feature type="region of interest" description="Disordered" evidence="3">
    <location>
        <begin position="1"/>
        <end position="24"/>
    </location>
</feature>
<evidence type="ECO:0000256" key="3">
    <source>
        <dbReference type="SAM" id="MobiDB-lite"/>
    </source>
</evidence>
<feature type="compositionally biased region" description="Polar residues" evidence="3">
    <location>
        <begin position="695"/>
        <end position="704"/>
    </location>
</feature>
<dbReference type="GO" id="GO:0006351">
    <property type="term" value="P:DNA-templated transcription"/>
    <property type="evidence" value="ECO:0007669"/>
    <property type="project" value="InterPro"/>
</dbReference>
<dbReference type="GO" id="GO:0008270">
    <property type="term" value="F:zinc ion binding"/>
    <property type="evidence" value="ECO:0007669"/>
    <property type="project" value="InterPro"/>
</dbReference>
<feature type="region of interest" description="Disordered" evidence="3">
    <location>
        <begin position="834"/>
        <end position="860"/>
    </location>
</feature>
<feature type="compositionally biased region" description="Low complexity" evidence="3">
    <location>
        <begin position="142"/>
        <end position="152"/>
    </location>
</feature>